<accession>A0AAE2YPN9</accession>
<sequence length="385" mass="41024">MRKPIARSLVAATLLSLGLSGCSYIPFLKTNNGPQYTDAKLLKPLAVPPDLLASAPEPGVTVPGGALTAAEAVQQSGMQSATTSNGYEVFQPRLAPGESAVAEPTVPGEQATLVGQGKDLALRTQAQPAQIWSAVRAELGKRKIGIKSFSPEKNELMTDWEYQRGGLTSIFGNSLGANRRMQYTFRLQAQGDGAQLLTLTQQRQWISPTSESLDWQAHDPNLDANRHLLEAVQKRLAQSVVLAELPPIKVTRYRDDLGPYLVLNQPPAKAQPAVQTALNSLGYPVHAEALGVWSVQVRGGSEQKKSGGIFGGMFSNAWHSIQGIWGGGKPSKPLSVQVKLLAMKDDSGSVLETSSTVQGEEESKAAVSVLDKLQSALSPEKGNAA</sequence>
<dbReference type="AlphaFoldDB" id="A0AAE2YPN9"/>
<evidence type="ECO:0000313" key="2">
    <source>
        <dbReference type="Proteomes" id="UP001197378"/>
    </source>
</evidence>
<organism evidence="1 2">
    <name type="scientific">Igneacidithiobacillus copahuensis</name>
    <dbReference type="NCBI Taxonomy" id="2724909"/>
    <lineage>
        <taxon>Bacteria</taxon>
        <taxon>Pseudomonadati</taxon>
        <taxon>Pseudomonadota</taxon>
        <taxon>Acidithiobacillia</taxon>
        <taxon>Acidithiobacillales</taxon>
        <taxon>Acidithiobacillaceae</taxon>
        <taxon>Igneacidithiobacillus</taxon>
    </lineage>
</organism>
<dbReference type="EMBL" id="JAAXYO010000051">
    <property type="protein sequence ID" value="MBU2787658.1"/>
    <property type="molecule type" value="Genomic_DNA"/>
</dbReference>
<dbReference type="RefSeq" id="WP_215872819.1">
    <property type="nucleotide sequence ID" value="NZ_JAAXYO010000051.1"/>
</dbReference>
<dbReference type="PROSITE" id="PS51257">
    <property type="entry name" value="PROKAR_LIPOPROTEIN"/>
    <property type="match status" value="1"/>
</dbReference>
<protein>
    <submittedName>
        <fullName evidence="1">Outer membrane protein assembly factor BamC</fullName>
    </submittedName>
</protein>
<evidence type="ECO:0000313" key="1">
    <source>
        <dbReference type="EMBL" id="MBU2787658.1"/>
    </source>
</evidence>
<name>A0AAE2YPN9_9PROT</name>
<dbReference type="Proteomes" id="UP001197378">
    <property type="component" value="Unassembled WGS sequence"/>
</dbReference>
<proteinExistence type="predicted"/>
<comment type="caution">
    <text evidence="1">The sequence shown here is derived from an EMBL/GenBank/DDBJ whole genome shotgun (WGS) entry which is preliminary data.</text>
</comment>
<keyword evidence="2" id="KW-1185">Reference proteome</keyword>
<reference evidence="1" key="1">
    <citation type="journal article" date="2021" name="ISME J.">
        <title>Genomic evolution of the class Acidithiobacillia: deep-branching Proteobacteria living in extreme acidic conditions.</title>
        <authorList>
            <person name="Moya-Beltran A."/>
            <person name="Beard S."/>
            <person name="Rojas-Villalobos C."/>
            <person name="Issotta F."/>
            <person name="Gallardo Y."/>
            <person name="Ulloa R."/>
            <person name="Giaveno A."/>
            <person name="Degli Esposti M."/>
            <person name="Johnson D.B."/>
            <person name="Quatrini R."/>
        </authorList>
    </citation>
    <scope>NUCLEOTIDE SEQUENCE</scope>
    <source>
        <strain evidence="1">VAN18-1</strain>
    </source>
</reference>
<gene>
    <name evidence="1" type="primary">bamC</name>
    <name evidence="1" type="ORF">HFQ13_05465</name>
</gene>